<sequence length="1425" mass="159197">MPKPGITFSKEEGQNQEQQPWYKRLNPLRWGPMPPVPPERIECPEQTASFFSKITFQWMTPIMAVGYRRPLELNDVWLVNPDRRIDLLADRFNASFTKRVKRGDKHPLAFALHDTFKKEFWIGGFCLLFASLCQVMVPFTLRFLISFVTDAYEAKKIEDATHTPGTPGGNSTPGPSIGHGFALVFGIMVMQMTQSLLTNNFIYLGFITGGQARGVLITSIFEKTMKLSGRARAGGSPEKLEDETPPEPQPTLEEKQNFAKRFFKGKQNSTGGVKMSKKANTESDEGWENGRVTAMMSTDSARIDQAFGMFHLLWTSPITIFLTLTILIVNLTYSALAGFSLLFLGIPALTLAIKSLITRRRSINEISDQRVSLTQEILRSVRFVKYYAWENALLQQLRSIRKREITMIQKLLTTRNGINAASVSLPIFASMMSFIVYSVTNHSLTPDRIFSSLSLFNALRVPFNLLPVVIGQVTDAWSSMNRIQQFLLAEEQQDDIVWDDQAEYGITVDHADFVWEKTAGKDSEHVDDTASEITAYSSPEQNAKGQDQPFSLHDIHMSIRRNELLAVIGTVGSGKSSLLSALAGEMRKTKGQITMGATRALCPQYAWIQNATLKDNILFGKDMDRQWYEQVVYACALQPDLEMLPEGEETEIGERGINVSGGQKQRLNIARAIYSNSDIILMDDPLSAVDAHVGRHMFDKAICGLLANKCRILATHQLHVLSQCDRILWLDDGNVKALDTFSGLYNNYPEFRDMLASTAQEDRQDEKEEVEEAPQPSVPTAAAPKPNLEEPRAGALMQEEEKAGGSVSWSVYTSYVRASGSLLYGIVPMVLLVVAQGANTLTSLWLSYWTSNKFGFSRNKYIGIYIALGFVQAFLMFVFSASLSILGTRSSRTMLDRAISRVLKAPMAFFDTTPLGRITNRFAKDVDTMDNNLTDAIRMYLYTIALITSVFILLIIYFHYFGIALGPLLLVFLFAAAYYRASAREMKRHEAVLRSVMFARFGEAITGTATIRAYNMQDHFGMVLRKAIDNMNSAYYLTFSNQRWLSTRLDVVANGLVITTGILVITLRYQVDPSISGLVLSYILSIVQMIQLLVRQLAEVENAMNSAERLHHYGTQVEQEKTLENAPPVPRTWPEKGDINFENASLRYRAGLPLVLRGLDMRISGGERIGIVGRTGSGKSTTTSALFRLVELASGSITIDGLDISKISLQDLRSRLAIIPQDPTLFKGTVRSNLDPFNEHEDLALWSALRQAGLVHTSLTSAADGSNTNSTSRITLETVVEEEGLNFSLGQRQLMALARALVRDSRIIICDEATSSVDMETDRRIQQAIMTAFKGKTLLCIAHRLRTIIRYDRICVMDAGKIAELGPPLALWENKDGIFRSMCERSGIGRNDFDEDQFRVELPRVVGHGVEFRVGAFLFVGGNGL</sequence>
<reference evidence="12" key="1">
    <citation type="journal article" date="2020" name="Stud. Mycol.">
        <title>101 Dothideomycetes genomes: a test case for predicting lifestyles and emergence of pathogens.</title>
        <authorList>
            <person name="Haridas S."/>
            <person name="Albert R."/>
            <person name="Binder M."/>
            <person name="Bloem J."/>
            <person name="Labutti K."/>
            <person name="Salamov A."/>
            <person name="Andreopoulos B."/>
            <person name="Baker S."/>
            <person name="Barry K."/>
            <person name="Bills G."/>
            <person name="Bluhm B."/>
            <person name="Cannon C."/>
            <person name="Castanera R."/>
            <person name="Culley D."/>
            <person name="Daum C."/>
            <person name="Ezra D."/>
            <person name="Gonzalez J."/>
            <person name="Henrissat B."/>
            <person name="Kuo A."/>
            <person name="Liang C."/>
            <person name="Lipzen A."/>
            <person name="Lutzoni F."/>
            <person name="Magnuson J."/>
            <person name="Mondo S."/>
            <person name="Nolan M."/>
            <person name="Ohm R."/>
            <person name="Pangilinan J."/>
            <person name="Park H.-J."/>
            <person name="Ramirez L."/>
            <person name="Alfaro M."/>
            <person name="Sun H."/>
            <person name="Tritt A."/>
            <person name="Yoshinaga Y."/>
            <person name="Zwiers L.-H."/>
            <person name="Turgeon B."/>
            <person name="Goodwin S."/>
            <person name="Spatafora J."/>
            <person name="Crous P."/>
            <person name="Grigoriev I."/>
        </authorList>
    </citation>
    <scope>NUCLEOTIDE SEQUENCE</scope>
    <source>
        <strain evidence="12">CBS 121410</strain>
    </source>
</reference>
<dbReference type="InterPro" id="IPR003439">
    <property type="entry name" value="ABC_transporter-like_ATP-bd"/>
</dbReference>
<dbReference type="PANTHER" id="PTHR24223">
    <property type="entry name" value="ATP-BINDING CASSETTE SUB-FAMILY C"/>
    <property type="match status" value="1"/>
</dbReference>
<dbReference type="Pfam" id="PF00005">
    <property type="entry name" value="ABC_tran"/>
    <property type="match status" value="2"/>
</dbReference>
<dbReference type="PANTHER" id="PTHR24223:SF464">
    <property type="entry name" value="ABC-TYPE TRANSPORTER CICA"/>
    <property type="match status" value="1"/>
</dbReference>
<dbReference type="SMART" id="SM00382">
    <property type="entry name" value="AAA"/>
    <property type="match status" value="2"/>
</dbReference>
<keyword evidence="6 9" id="KW-1133">Transmembrane helix</keyword>
<keyword evidence="5" id="KW-0067">ATP-binding</keyword>
<dbReference type="Gene3D" id="3.40.50.300">
    <property type="entry name" value="P-loop containing nucleotide triphosphate hydrolases"/>
    <property type="match status" value="2"/>
</dbReference>
<dbReference type="GO" id="GO:0140359">
    <property type="term" value="F:ABC-type transporter activity"/>
    <property type="evidence" value="ECO:0007669"/>
    <property type="project" value="InterPro"/>
</dbReference>
<evidence type="ECO:0000256" key="6">
    <source>
        <dbReference type="ARBA" id="ARBA00022989"/>
    </source>
</evidence>
<proteinExistence type="predicted"/>
<keyword evidence="2" id="KW-0813">Transport</keyword>
<organism evidence="12 13">
    <name type="scientific">Saccharata proteae CBS 121410</name>
    <dbReference type="NCBI Taxonomy" id="1314787"/>
    <lineage>
        <taxon>Eukaryota</taxon>
        <taxon>Fungi</taxon>
        <taxon>Dikarya</taxon>
        <taxon>Ascomycota</taxon>
        <taxon>Pezizomycotina</taxon>
        <taxon>Dothideomycetes</taxon>
        <taxon>Dothideomycetes incertae sedis</taxon>
        <taxon>Botryosphaeriales</taxon>
        <taxon>Saccharataceae</taxon>
        <taxon>Saccharata</taxon>
    </lineage>
</organism>
<dbReference type="Proteomes" id="UP000799776">
    <property type="component" value="Unassembled WGS sequence"/>
</dbReference>
<evidence type="ECO:0000256" key="7">
    <source>
        <dbReference type="ARBA" id="ARBA00023136"/>
    </source>
</evidence>
<feature type="transmembrane region" description="Helical" evidence="9">
    <location>
        <begin position="335"/>
        <end position="353"/>
    </location>
</feature>
<keyword evidence="4" id="KW-0547">Nucleotide-binding</keyword>
<feature type="domain" description="ABC transporter" evidence="10">
    <location>
        <begin position="1139"/>
        <end position="1384"/>
    </location>
</feature>
<feature type="transmembrane region" description="Helical" evidence="9">
    <location>
        <begin position="862"/>
        <end position="887"/>
    </location>
</feature>
<dbReference type="InterPro" id="IPR050173">
    <property type="entry name" value="ABC_transporter_C-like"/>
</dbReference>
<dbReference type="CDD" id="cd03244">
    <property type="entry name" value="ABCC_MRP_domain2"/>
    <property type="match status" value="1"/>
</dbReference>
<dbReference type="FunFam" id="1.20.1560.10:FF:000010">
    <property type="entry name" value="Multidrug resistance-associated ABC transporter"/>
    <property type="match status" value="1"/>
</dbReference>
<dbReference type="CDD" id="cd03250">
    <property type="entry name" value="ABCC_MRP_domain1"/>
    <property type="match status" value="1"/>
</dbReference>
<feature type="transmembrane region" description="Helical" evidence="9">
    <location>
        <begin position="1051"/>
        <end position="1069"/>
    </location>
</feature>
<feature type="domain" description="ABC transmembrane type-1" evidence="11">
    <location>
        <begin position="829"/>
        <end position="1102"/>
    </location>
</feature>
<dbReference type="SUPFAM" id="SSF52540">
    <property type="entry name" value="P-loop containing nucleoside triphosphate hydrolases"/>
    <property type="match status" value="2"/>
</dbReference>
<feature type="transmembrane region" description="Helical" evidence="9">
    <location>
        <begin position="306"/>
        <end position="329"/>
    </location>
</feature>
<accession>A0A6A5YBN7</accession>
<dbReference type="InterPro" id="IPR036640">
    <property type="entry name" value="ABC1_TM_sf"/>
</dbReference>
<keyword evidence="3 9" id="KW-0812">Transmembrane</keyword>
<evidence type="ECO:0000313" key="13">
    <source>
        <dbReference type="Proteomes" id="UP000799776"/>
    </source>
</evidence>
<dbReference type="EMBL" id="ML978715">
    <property type="protein sequence ID" value="KAF2088727.1"/>
    <property type="molecule type" value="Genomic_DNA"/>
</dbReference>
<dbReference type="InterPro" id="IPR017871">
    <property type="entry name" value="ABC_transporter-like_CS"/>
</dbReference>
<dbReference type="GO" id="GO:0016020">
    <property type="term" value="C:membrane"/>
    <property type="evidence" value="ECO:0007669"/>
    <property type="project" value="UniProtKB-SubCell"/>
</dbReference>
<dbReference type="FunFam" id="3.40.50.300:FF:000997">
    <property type="entry name" value="Multidrug resistance-associated protein 1"/>
    <property type="match status" value="1"/>
</dbReference>
<dbReference type="CDD" id="cd18597">
    <property type="entry name" value="ABC_6TM_YOR1_D1_like"/>
    <property type="match status" value="1"/>
</dbReference>
<feature type="transmembrane region" description="Helical" evidence="9">
    <location>
        <begin position="964"/>
        <end position="981"/>
    </location>
</feature>
<evidence type="ECO:0000256" key="5">
    <source>
        <dbReference type="ARBA" id="ARBA00022840"/>
    </source>
</evidence>
<dbReference type="CDD" id="cd18606">
    <property type="entry name" value="ABC_6TM_YOR1_D2_like"/>
    <property type="match status" value="1"/>
</dbReference>
<evidence type="ECO:0000256" key="1">
    <source>
        <dbReference type="ARBA" id="ARBA00004141"/>
    </source>
</evidence>
<feature type="transmembrane region" description="Helical" evidence="9">
    <location>
        <begin position="822"/>
        <end position="842"/>
    </location>
</feature>
<feature type="region of interest" description="Disordered" evidence="8">
    <location>
        <begin position="759"/>
        <end position="788"/>
    </location>
</feature>
<evidence type="ECO:0000256" key="2">
    <source>
        <dbReference type="ARBA" id="ARBA00022448"/>
    </source>
</evidence>
<dbReference type="OrthoDB" id="6500128at2759"/>
<dbReference type="InterPro" id="IPR011527">
    <property type="entry name" value="ABC1_TM_dom"/>
</dbReference>
<feature type="domain" description="ABC transporter" evidence="10">
    <location>
        <begin position="524"/>
        <end position="757"/>
    </location>
</feature>
<dbReference type="SUPFAM" id="SSF90123">
    <property type="entry name" value="ABC transporter transmembrane region"/>
    <property type="match status" value="2"/>
</dbReference>
<feature type="transmembrane region" description="Helical" evidence="9">
    <location>
        <begin position="939"/>
        <end position="958"/>
    </location>
</feature>
<feature type="transmembrane region" description="Helical" evidence="9">
    <location>
        <begin position="449"/>
        <end position="470"/>
    </location>
</feature>
<feature type="transmembrane region" description="Helical" evidence="9">
    <location>
        <begin position="120"/>
        <end position="145"/>
    </location>
</feature>
<keyword evidence="13" id="KW-1185">Reference proteome</keyword>
<evidence type="ECO:0000313" key="12">
    <source>
        <dbReference type="EMBL" id="KAF2088727.1"/>
    </source>
</evidence>
<feature type="domain" description="ABC transmembrane type-1" evidence="11">
    <location>
        <begin position="121"/>
        <end position="475"/>
    </location>
</feature>
<dbReference type="InterPro" id="IPR027417">
    <property type="entry name" value="P-loop_NTPase"/>
</dbReference>
<keyword evidence="12" id="KW-0378">Hydrolase</keyword>
<evidence type="ECO:0000259" key="10">
    <source>
        <dbReference type="PROSITE" id="PS50893"/>
    </source>
</evidence>
<evidence type="ECO:0000256" key="3">
    <source>
        <dbReference type="ARBA" id="ARBA00022692"/>
    </source>
</evidence>
<feature type="transmembrane region" description="Helical" evidence="9">
    <location>
        <begin position="417"/>
        <end position="437"/>
    </location>
</feature>
<evidence type="ECO:0000256" key="8">
    <source>
        <dbReference type="SAM" id="MobiDB-lite"/>
    </source>
</evidence>
<keyword evidence="7 9" id="KW-0472">Membrane</keyword>
<protein>
    <submittedName>
        <fullName evidence="12">P-loop containing nucleoside triphosphate hydrolase protein</fullName>
    </submittedName>
</protein>
<dbReference type="Gene3D" id="1.20.1560.10">
    <property type="entry name" value="ABC transporter type 1, transmembrane domain"/>
    <property type="match status" value="2"/>
</dbReference>
<dbReference type="Pfam" id="PF00664">
    <property type="entry name" value="ABC_membrane"/>
    <property type="match status" value="2"/>
</dbReference>
<dbReference type="PROSITE" id="PS50929">
    <property type="entry name" value="ABC_TM1F"/>
    <property type="match status" value="2"/>
</dbReference>
<evidence type="ECO:0000259" key="11">
    <source>
        <dbReference type="PROSITE" id="PS50929"/>
    </source>
</evidence>
<dbReference type="PROSITE" id="PS00211">
    <property type="entry name" value="ABC_TRANSPORTER_1"/>
    <property type="match status" value="2"/>
</dbReference>
<dbReference type="GO" id="GO:0016887">
    <property type="term" value="F:ATP hydrolysis activity"/>
    <property type="evidence" value="ECO:0007669"/>
    <property type="project" value="InterPro"/>
</dbReference>
<dbReference type="GO" id="GO:0005524">
    <property type="term" value="F:ATP binding"/>
    <property type="evidence" value="ECO:0007669"/>
    <property type="project" value="UniProtKB-KW"/>
</dbReference>
<dbReference type="InterPro" id="IPR003593">
    <property type="entry name" value="AAA+_ATPase"/>
</dbReference>
<dbReference type="FunFam" id="3.40.50.300:FF:000565">
    <property type="entry name" value="ABC bile acid transporter"/>
    <property type="match status" value="1"/>
</dbReference>
<evidence type="ECO:0000256" key="9">
    <source>
        <dbReference type="SAM" id="Phobius"/>
    </source>
</evidence>
<feature type="region of interest" description="Disordered" evidence="8">
    <location>
        <begin position="231"/>
        <end position="252"/>
    </location>
</feature>
<dbReference type="PROSITE" id="PS50893">
    <property type="entry name" value="ABC_TRANSPORTER_2"/>
    <property type="match status" value="2"/>
</dbReference>
<comment type="subcellular location">
    <subcellularLocation>
        <location evidence="1">Membrane</location>
        <topology evidence="1">Multi-pass membrane protein</topology>
    </subcellularLocation>
</comment>
<name>A0A6A5YBN7_9PEZI</name>
<gene>
    <name evidence="12" type="ORF">K490DRAFT_72460</name>
</gene>
<evidence type="ECO:0000256" key="4">
    <source>
        <dbReference type="ARBA" id="ARBA00022741"/>
    </source>
</evidence>